<reference evidence="3" key="1">
    <citation type="submission" date="2022-05" db="EMBL/GenBank/DDBJ databases">
        <authorList>
            <person name="Tuo L."/>
        </authorList>
    </citation>
    <scope>NUCLEOTIDE SEQUENCE</scope>
    <source>
        <strain evidence="3">BSK12Z-4</strain>
    </source>
</reference>
<dbReference type="Gene3D" id="3.30.70.1880">
    <property type="entry name" value="Protein of unknown function DUF881"/>
    <property type="match status" value="1"/>
</dbReference>
<accession>A0A9X2D4U9</accession>
<comment type="similarity">
    <text evidence="1">Belongs to the UPF0749 family.</text>
</comment>
<evidence type="ECO:0000313" key="4">
    <source>
        <dbReference type="Proteomes" id="UP001139485"/>
    </source>
</evidence>
<dbReference type="PANTHER" id="PTHR37313:SF1">
    <property type="entry name" value="UPF0749 PROTEIN RV1823"/>
    <property type="match status" value="1"/>
</dbReference>
<comment type="caution">
    <text evidence="3">The sequence shown here is derived from an EMBL/GenBank/DDBJ whole genome shotgun (WGS) entry which is preliminary data.</text>
</comment>
<dbReference type="Proteomes" id="UP001139485">
    <property type="component" value="Unassembled WGS sequence"/>
</dbReference>
<keyword evidence="2" id="KW-0175">Coiled coil</keyword>
<dbReference type="AlphaFoldDB" id="A0A9X2D4U9"/>
<dbReference type="Pfam" id="PF05949">
    <property type="entry name" value="DUF881"/>
    <property type="match status" value="1"/>
</dbReference>
<evidence type="ECO:0000313" key="3">
    <source>
        <dbReference type="EMBL" id="MCM0619085.1"/>
    </source>
</evidence>
<protein>
    <submittedName>
        <fullName evidence="3">DUF881 domain-containing protein</fullName>
    </submittedName>
</protein>
<name>A0A9X2D4U9_9ACTN</name>
<dbReference type="RefSeq" id="WP_250825979.1">
    <property type="nucleotide sequence ID" value="NZ_JAMOIL010000001.1"/>
</dbReference>
<sequence>MAEPLPARVTTPLLTLITQQALDEDYAHVAGRRALDQPRPSRGRPQRIAAVVIAVFGVLVATAAVQTAQQSESAQSSRAALVTRVDERRATLDRLQRRIERLTAAEQQAETTLETTRAAAVAAEGRRRTLALAGGYLAVTGPGVRIVVDDAEGGEKLIDKDLQSLVNGLWEAGAEAVSINGQRLTVLTSIMNSGTVVNVNRVPLTPPFTIEAVGDRRTLQAGLVDSQGGQRFLLLVQQYGFGFQMDNAESLDLDAAPDRTLSYASRTAQAGGPEDAEVGP</sequence>
<dbReference type="InterPro" id="IPR010273">
    <property type="entry name" value="DUF881"/>
</dbReference>
<dbReference type="PANTHER" id="PTHR37313">
    <property type="entry name" value="UPF0749 PROTEIN RV1825"/>
    <property type="match status" value="1"/>
</dbReference>
<proteinExistence type="inferred from homology"/>
<organism evidence="3 4">
    <name type="scientific">Nocardioides bruguierae</name>
    <dbReference type="NCBI Taxonomy" id="2945102"/>
    <lineage>
        <taxon>Bacteria</taxon>
        <taxon>Bacillati</taxon>
        <taxon>Actinomycetota</taxon>
        <taxon>Actinomycetes</taxon>
        <taxon>Propionibacteriales</taxon>
        <taxon>Nocardioidaceae</taxon>
        <taxon>Nocardioides</taxon>
    </lineage>
</organism>
<evidence type="ECO:0000256" key="2">
    <source>
        <dbReference type="SAM" id="Coils"/>
    </source>
</evidence>
<gene>
    <name evidence="3" type="ORF">M8330_02100</name>
</gene>
<dbReference type="GO" id="GO:0005886">
    <property type="term" value="C:plasma membrane"/>
    <property type="evidence" value="ECO:0007669"/>
    <property type="project" value="TreeGrafter"/>
</dbReference>
<evidence type="ECO:0000256" key="1">
    <source>
        <dbReference type="ARBA" id="ARBA00009108"/>
    </source>
</evidence>
<dbReference type="EMBL" id="JAMOIL010000001">
    <property type="protein sequence ID" value="MCM0619085.1"/>
    <property type="molecule type" value="Genomic_DNA"/>
</dbReference>
<feature type="coiled-coil region" evidence="2">
    <location>
        <begin position="85"/>
        <end position="119"/>
    </location>
</feature>
<keyword evidence="4" id="KW-1185">Reference proteome</keyword>